<dbReference type="PROSITE" id="PS00367">
    <property type="entry name" value="BH4_AAA_HYDROXYL_1"/>
    <property type="match status" value="1"/>
</dbReference>
<evidence type="ECO:0000256" key="12">
    <source>
        <dbReference type="PIRSR" id="PIRSR601273-2"/>
    </source>
</evidence>
<dbReference type="InterPro" id="IPR001273">
    <property type="entry name" value="ArAA_hydroxylase"/>
</dbReference>
<keyword evidence="6" id="KW-0503">Monooxygenase</keyword>
<evidence type="ECO:0000256" key="2">
    <source>
        <dbReference type="ARBA" id="ARBA00009712"/>
    </source>
</evidence>
<evidence type="ECO:0000256" key="10">
    <source>
        <dbReference type="PIRSR" id="PIRSR000336-1"/>
    </source>
</evidence>
<dbReference type="InterPro" id="IPR019773">
    <property type="entry name" value="Tyrosine_3-monooxygenase-like"/>
</dbReference>
<keyword evidence="3 10" id="KW-0479">Metal-binding</keyword>
<dbReference type="InterPro" id="IPR002912">
    <property type="entry name" value="ACT_dom"/>
</dbReference>
<dbReference type="Gene3D" id="1.10.800.10">
    <property type="entry name" value="Aromatic amino acid hydroxylase"/>
    <property type="match status" value="1"/>
</dbReference>
<dbReference type="InterPro" id="IPR036329">
    <property type="entry name" value="Aro-AA_hydroxylase_C_sf"/>
</dbReference>
<feature type="binding site" evidence="11">
    <location>
        <position position="303"/>
    </location>
    <ligand>
        <name>L-tryptophan</name>
        <dbReference type="ChEBI" id="CHEBI:57912"/>
    </ligand>
</feature>
<dbReference type="GO" id="GO:0046189">
    <property type="term" value="P:phenol-containing compound biosynthetic process"/>
    <property type="evidence" value="ECO:0007669"/>
    <property type="project" value="UniProtKB-ARBA"/>
</dbReference>
<organism evidence="15">
    <name type="scientific">Meara stichopi</name>
    <dbReference type="NCBI Taxonomy" id="84115"/>
    <lineage>
        <taxon>Eukaryota</taxon>
        <taxon>Metazoa</taxon>
        <taxon>Xenacoelomorpha</taxon>
        <taxon>Acoelomorpha</taxon>
        <taxon>Nemertodermatida</taxon>
        <taxon>Nemertodermatidae</taxon>
        <taxon>Meara</taxon>
    </lineage>
</organism>
<evidence type="ECO:0000256" key="9">
    <source>
        <dbReference type="ARBA" id="ARBA00062416"/>
    </source>
</evidence>
<sequence length="487" mass="55424">MYVSGGGYLYGVKAAVEMAQSDAQYKRNEFVRNASLKKSREFLDQDLHKGPHINGSFIVSLKNEIGGLLETLKIFQDKDVNITHIESRRAIRRLSQYELLIECQGPGAGLRMAMQELQGKVKHIELAGENLFVANMESQLKNIPWFPRNIADIDKMSNRVLHYGSELDADHPGFQDQKYRERRKFIGSIADEYKYGHPIPKVEYTGEETATWGIIYSELMKLYPQHACREFLSNIPLLQVYCGYKDDNIPQLEDISKFLKERTGFQLRPVSGYLSARDFLAGLAFRVFHCTQYIRHSSDPFYTPEPDCCHELLGHMPLLADRAFAEFSQEIGLASLGASEDDVAKLSKLYFFTVEFGFCKEGDKNKVYGAGLLSSIAELKHAVSTDSEIKQFSTSDVLDMECRITSFQDAYFVTKSFDEAKKRVRDFASLIKRPYSLHYNPYTQAVEILKTIGDIKTVVRDIQSEMQNLSTALTRLGDKETMCENGV</sequence>
<feature type="binding site" evidence="10">
    <location>
        <position position="315"/>
    </location>
    <ligand>
        <name>Fe cation</name>
        <dbReference type="ChEBI" id="CHEBI:24875"/>
    </ligand>
</feature>
<dbReference type="PRINTS" id="PR00372">
    <property type="entry name" value="FYWHYDRXLASE"/>
</dbReference>
<dbReference type="GO" id="GO:0005506">
    <property type="term" value="F:iron ion binding"/>
    <property type="evidence" value="ECO:0007669"/>
    <property type="project" value="InterPro"/>
</dbReference>
<dbReference type="PIRSF" id="PIRSF000336">
    <property type="entry name" value="TH"/>
    <property type="match status" value="1"/>
</dbReference>
<evidence type="ECO:0000256" key="11">
    <source>
        <dbReference type="PIRSR" id="PIRSR601273-1"/>
    </source>
</evidence>
<name>A0A2P1DVD4_9BILA</name>
<keyword evidence="5 10" id="KW-0408">Iron</keyword>
<reference evidence="15" key="1">
    <citation type="journal article" date="2018" name="Nature">
        <title>Convergent evolution of bilaterian nerve cords.</title>
        <authorList>
            <person name="Martin-Duran J.M."/>
            <person name="Pang K."/>
            <person name="Borve A."/>
            <person name="Le H.S."/>
            <person name="Furu A."/>
            <person name="Cannon J.T."/>
            <person name="Jondelius U."/>
            <person name="Hejnol A."/>
        </authorList>
    </citation>
    <scope>NUCLEOTIDE SEQUENCE</scope>
</reference>
<dbReference type="InterPro" id="IPR036951">
    <property type="entry name" value="ArAA_hydroxylase_sf"/>
</dbReference>
<dbReference type="SUPFAM" id="SSF56534">
    <property type="entry name" value="Aromatic aminoacid monoxygenases, catalytic and oligomerization domains"/>
    <property type="match status" value="1"/>
</dbReference>
<evidence type="ECO:0000256" key="6">
    <source>
        <dbReference type="ARBA" id="ARBA00023033"/>
    </source>
</evidence>
<dbReference type="GO" id="GO:0043005">
    <property type="term" value="C:neuron projection"/>
    <property type="evidence" value="ECO:0007669"/>
    <property type="project" value="TreeGrafter"/>
</dbReference>
<evidence type="ECO:0000256" key="4">
    <source>
        <dbReference type="ARBA" id="ARBA00023002"/>
    </source>
</evidence>
<feature type="binding site" evidence="11">
    <location>
        <position position="404"/>
    </location>
    <ligand>
        <name>L-tryptophan</name>
        <dbReference type="ChEBI" id="CHEBI:57912"/>
    </ligand>
</feature>
<proteinExistence type="evidence at transcript level"/>
<dbReference type="PANTHER" id="PTHR11473">
    <property type="entry name" value="AROMATIC AMINO ACID HYDROXYLASE"/>
    <property type="match status" value="1"/>
</dbReference>
<evidence type="ECO:0000256" key="7">
    <source>
        <dbReference type="ARBA" id="ARBA00040889"/>
    </source>
</evidence>
<evidence type="ECO:0000256" key="3">
    <source>
        <dbReference type="ARBA" id="ARBA00022723"/>
    </source>
</evidence>
<evidence type="ECO:0000256" key="1">
    <source>
        <dbReference type="ARBA" id="ARBA00001954"/>
    </source>
</evidence>
<evidence type="ECO:0000259" key="14">
    <source>
        <dbReference type="PROSITE" id="PS51671"/>
    </source>
</evidence>
<evidence type="ECO:0000259" key="13">
    <source>
        <dbReference type="PROSITE" id="PS51410"/>
    </source>
</evidence>
<dbReference type="InterPro" id="IPR018301">
    <property type="entry name" value="ArAA_hydroxylase_Fe/CU_BS"/>
</dbReference>
<protein>
    <recommendedName>
        <fullName evidence="7">Tryptophan 5-hydroxylase 2</fullName>
    </recommendedName>
    <alternativeName>
        <fullName evidence="8">Tryptophan 5-monooxygenase 2</fullName>
    </alternativeName>
</protein>
<comment type="cofactor">
    <cofactor evidence="1 12">
        <name>Fe(2+)</name>
        <dbReference type="ChEBI" id="CHEBI:29033"/>
    </cofactor>
</comment>
<dbReference type="GO" id="GO:0004510">
    <property type="term" value="F:tryptophan 5-monooxygenase activity"/>
    <property type="evidence" value="ECO:0007669"/>
    <property type="project" value="TreeGrafter"/>
</dbReference>
<feature type="binding site" evidence="11">
    <location>
        <position position="295"/>
    </location>
    <ligand>
        <name>L-tryptophan</name>
        <dbReference type="ChEBI" id="CHEBI:57912"/>
    </ligand>
</feature>
<dbReference type="PANTHER" id="PTHR11473:SF16">
    <property type="entry name" value="TRYPTOPHAN 5-HYDROXYLASE 2"/>
    <property type="match status" value="1"/>
</dbReference>
<keyword evidence="4" id="KW-0560">Oxidoreductase</keyword>
<comment type="similarity">
    <text evidence="2">Belongs to the biopterin-dependent aromatic amino acid hydroxylase family.</text>
</comment>
<dbReference type="GO" id="GO:0009072">
    <property type="term" value="P:aromatic amino acid metabolic process"/>
    <property type="evidence" value="ECO:0007669"/>
    <property type="project" value="InterPro"/>
</dbReference>
<evidence type="ECO:0000256" key="8">
    <source>
        <dbReference type="ARBA" id="ARBA00042662"/>
    </source>
</evidence>
<feature type="domain" description="Biopterin-dependent aromatic amino acid hydroxylase family profile" evidence="13">
    <location>
        <begin position="131"/>
        <end position="477"/>
    </location>
</feature>
<feature type="binding site" evidence="10">
    <location>
        <position position="355"/>
    </location>
    <ligand>
        <name>Fe cation</name>
        <dbReference type="ChEBI" id="CHEBI:24875"/>
    </ligand>
</feature>
<dbReference type="InterPro" id="IPR045865">
    <property type="entry name" value="ACT-like_dom_sf"/>
</dbReference>
<dbReference type="FunFam" id="1.10.800.10:FF:000004">
    <property type="entry name" value="Tyrosine 3-monooxygenase"/>
    <property type="match status" value="1"/>
</dbReference>
<dbReference type="EMBL" id="KY709803">
    <property type="protein sequence ID" value="AVK72354.1"/>
    <property type="molecule type" value="mRNA"/>
</dbReference>
<dbReference type="PROSITE" id="PS51410">
    <property type="entry name" value="BH4_AAA_HYDROXYL_2"/>
    <property type="match status" value="1"/>
</dbReference>
<evidence type="ECO:0000256" key="5">
    <source>
        <dbReference type="ARBA" id="ARBA00023004"/>
    </source>
</evidence>
<dbReference type="InterPro" id="IPR019774">
    <property type="entry name" value="Aromatic-AA_hydroxylase_C"/>
</dbReference>
<dbReference type="PROSITE" id="PS51671">
    <property type="entry name" value="ACT"/>
    <property type="match status" value="1"/>
</dbReference>
<feature type="binding site" evidence="11">
    <location>
        <position position="374"/>
    </location>
    <ligand>
        <name>L-tryptophan</name>
        <dbReference type="ChEBI" id="CHEBI:57912"/>
    </ligand>
</feature>
<dbReference type="SUPFAM" id="SSF55021">
    <property type="entry name" value="ACT-like"/>
    <property type="match status" value="1"/>
</dbReference>
<comment type="subunit">
    <text evidence="9">Interacts with DNAJC12.</text>
</comment>
<accession>A0A2P1DVD4</accession>
<feature type="binding site" evidence="11">
    <location>
        <position position="273"/>
    </location>
    <ligand>
        <name>L-tryptophan</name>
        <dbReference type="ChEBI" id="CHEBI:57912"/>
    </ligand>
</feature>
<feature type="domain" description="ACT" evidence="14">
    <location>
        <begin position="56"/>
        <end position="135"/>
    </location>
</feature>
<dbReference type="Pfam" id="PF00351">
    <property type="entry name" value="Biopterin_H"/>
    <property type="match status" value="1"/>
</dbReference>
<feature type="binding site" evidence="10">
    <location>
        <position position="310"/>
    </location>
    <ligand>
        <name>Fe cation</name>
        <dbReference type="ChEBI" id="CHEBI:24875"/>
    </ligand>
</feature>
<dbReference type="AlphaFoldDB" id="A0A2P1DVD4"/>
<evidence type="ECO:0000313" key="15">
    <source>
        <dbReference type="EMBL" id="AVK72354.1"/>
    </source>
</evidence>